<dbReference type="Gene3D" id="3.30.160.390">
    <property type="entry name" value="Integrase, DNA-binding domain"/>
    <property type="match status" value="1"/>
</dbReference>
<evidence type="ECO:0000313" key="7">
    <source>
        <dbReference type="Proteomes" id="UP000829116"/>
    </source>
</evidence>
<dbReference type="Pfam" id="PF22022">
    <property type="entry name" value="Phage_int_M"/>
    <property type="match status" value="1"/>
</dbReference>
<accession>A0A9Q8V394</accession>
<organism evidence="6 7">
    <name type="scientific">Moellerella wisconsensis</name>
    <dbReference type="NCBI Taxonomy" id="158849"/>
    <lineage>
        <taxon>Bacteria</taxon>
        <taxon>Pseudomonadati</taxon>
        <taxon>Pseudomonadota</taxon>
        <taxon>Gammaproteobacteria</taxon>
        <taxon>Enterobacterales</taxon>
        <taxon>Morganellaceae</taxon>
        <taxon>Moellerella</taxon>
    </lineage>
</organism>
<dbReference type="AlphaFoldDB" id="A0A9Q8V394"/>
<evidence type="ECO:0000259" key="5">
    <source>
        <dbReference type="Pfam" id="PF22022"/>
    </source>
</evidence>
<evidence type="ECO:0000259" key="4">
    <source>
        <dbReference type="Pfam" id="PF13356"/>
    </source>
</evidence>
<dbReference type="InterPro" id="IPR010998">
    <property type="entry name" value="Integrase_recombinase_N"/>
</dbReference>
<dbReference type="Proteomes" id="UP000829116">
    <property type="component" value="Chromosome"/>
</dbReference>
<dbReference type="InterPro" id="IPR050808">
    <property type="entry name" value="Phage_Integrase"/>
</dbReference>
<keyword evidence="2" id="KW-0229">DNA integration</keyword>
<dbReference type="Gene3D" id="1.10.150.130">
    <property type="match status" value="1"/>
</dbReference>
<evidence type="ECO:0000256" key="2">
    <source>
        <dbReference type="ARBA" id="ARBA00022908"/>
    </source>
</evidence>
<dbReference type="SUPFAM" id="SSF56349">
    <property type="entry name" value="DNA breaking-rejoining enzymes"/>
    <property type="match status" value="1"/>
</dbReference>
<keyword evidence="3 6" id="KW-0238">DNA-binding</keyword>
<evidence type="ECO:0000313" key="6">
    <source>
        <dbReference type="EMBL" id="UNH29496.1"/>
    </source>
</evidence>
<proteinExistence type="inferred from homology"/>
<name>A0A9Q8V394_9GAMM</name>
<dbReference type="PANTHER" id="PTHR30629:SF2">
    <property type="entry name" value="PROPHAGE INTEGRASE INTS-RELATED"/>
    <property type="match status" value="1"/>
</dbReference>
<reference evidence="6" key="1">
    <citation type="submission" date="2022-03" db="EMBL/GenBank/DDBJ databases">
        <title>ESBL-producing Moellerella wisconsensis and Escherichia marmotae isolated from wild game meat.</title>
        <authorList>
            <person name="Biggel M."/>
        </authorList>
    </citation>
    <scope>NUCLEOTIDE SEQUENCE</scope>
    <source>
        <strain evidence="6">W51</strain>
    </source>
</reference>
<gene>
    <name evidence="6" type="ORF">MNY72_08765</name>
</gene>
<protein>
    <submittedName>
        <fullName evidence="6">Arm DNA-binding domain-containing protein</fullName>
    </submittedName>
</protein>
<dbReference type="PANTHER" id="PTHR30629">
    <property type="entry name" value="PROPHAGE INTEGRASE"/>
    <property type="match status" value="1"/>
</dbReference>
<sequence length="224" mass="25206">MLTDKKLKSLKPEGKLYKLSDRDGLYVAVSKTGVISFRYDYRFNGCRDTITFGRYSDDGITLAEARNLLLEAKKLINVGISPAANKRDGVEGKKSGTVFQDYVIKYIQETRFANSTRAMKEAIARKEIYPVIGKCYLEEITTQRVRAICEKIKERGAPATALQVREIIGSVFTMSLTVAMKLKTPSTALKHRQLPSLKRVSVHHLLKKLASYSTNLKITVAIQR</sequence>
<dbReference type="InterPro" id="IPR025166">
    <property type="entry name" value="Integrase_DNA_bind_dom"/>
</dbReference>
<evidence type="ECO:0000256" key="1">
    <source>
        <dbReference type="ARBA" id="ARBA00008857"/>
    </source>
</evidence>
<dbReference type="EMBL" id="CP093245">
    <property type="protein sequence ID" value="UNH29496.1"/>
    <property type="molecule type" value="Genomic_DNA"/>
</dbReference>
<comment type="similarity">
    <text evidence="1">Belongs to the 'phage' integrase family.</text>
</comment>
<dbReference type="InterPro" id="IPR011010">
    <property type="entry name" value="DNA_brk_join_enz"/>
</dbReference>
<dbReference type="GO" id="GO:0015074">
    <property type="term" value="P:DNA integration"/>
    <property type="evidence" value="ECO:0007669"/>
    <property type="project" value="UniProtKB-KW"/>
</dbReference>
<dbReference type="GO" id="GO:0003677">
    <property type="term" value="F:DNA binding"/>
    <property type="evidence" value="ECO:0007669"/>
    <property type="project" value="UniProtKB-KW"/>
</dbReference>
<dbReference type="InterPro" id="IPR038488">
    <property type="entry name" value="Integrase_DNA-bd_sf"/>
</dbReference>
<feature type="domain" description="Integrase DNA-binding" evidence="4">
    <location>
        <begin position="2"/>
        <end position="87"/>
    </location>
</feature>
<dbReference type="Pfam" id="PF13356">
    <property type="entry name" value="Arm-DNA-bind_3"/>
    <property type="match status" value="1"/>
</dbReference>
<evidence type="ECO:0000256" key="3">
    <source>
        <dbReference type="ARBA" id="ARBA00023125"/>
    </source>
</evidence>
<dbReference type="InterPro" id="IPR053876">
    <property type="entry name" value="Phage_int_M"/>
</dbReference>
<dbReference type="RefSeq" id="WP_241541741.1">
    <property type="nucleotide sequence ID" value="NZ_CAWQWN010000001.1"/>
</dbReference>
<feature type="domain" description="Phage integrase central" evidence="5">
    <location>
        <begin position="107"/>
        <end position="186"/>
    </location>
</feature>